<dbReference type="Proteomes" id="UP000095283">
    <property type="component" value="Unplaced"/>
</dbReference>
<dbReference type="GO" id="GO:0016020">
    <property type="term" value="C:membrane"/>
    <property type="evidence" value="ECO:0007669"/>
    <property type="project" value="InterPro"/>
</dbReference>
<dbReference type="Pfam" id="PF00005">
    <property type="entry name" value="ABC_tran"/>
    <property type="match status" value="1"/>
</dbReference>
<evidence type="ECO:0000256" key="2">
    <source>
        <dbReference type="ARBA" id="ARBA00022692"/>
    </source>
</evidence>
<keyword evidence="6 7" id="KW-0472">Membrane</keyword>
<evidence type="ECO:0000256" key="1">
    <source>
        <dbReference type="ARBA" id="ARBA00022448"/>
    </source>
</evidence>
<reference evidence="10" key="1">
    <citation type="submission" date="2016-11" db="UniProtKB">
        <authorList>
            <consortium name="WormBaseParasite"/>
        </authorList>
    </citation>
    <scope>IDENTIFICATION</scope>
</reference>
<keyword evidence="3" id="KW-0547">Nucleotide-binding</keyword>
<dbReference type="GO" id="GO:0140359">
    <property type="term" value="F:ABC-type transporter activity"/>
    <property type="evidence" value="ECO:0007669"/>
    <property type="project" value="InterPro"/>
</dbReference>
<dbReference type="PROSITE" id="PS50929">
    <property type="entry name" value="ABC_TM1F"/>
    <property type="match status" value="1"/>
</dbReference>
<evidence type="ECO:0000256" key="6">
    <source>
        <dbReference type="ARBA" id="ARBA00023136"/>
    </source>
</evidence>
<name>A0A1I7WQ35_HETBA</name>
<sequence>MTAGDETEIGERGTTLSGGQKARVSLARALFSHKEIYLFDDVLASLDKKVGDKIFEQAIRDVLHSKTVVMVTTDPQRLALCDRVVFMDGGHIVAHGDHEELLATCVHYKDYCKMARSYEEYSSNVLDNSNLEGRISSSLDEDFEKENSLMMKKILVWHLCRFLLTSDFSFNVFLVAFSSRLFPCFRSYIHAAGSCAVWIFLLAAFVLNVAASIFSTFWLSRWLKKGHSEEIVEENGTLVLRSYGSIADSPDISYYSIIYGISLVILFVSGLVKAMIFVKVSLNAGSRLHNNMFSSVIRGAVSFFDTTPTGRILNRFSKDMDESINKRGYHFSNIVLFCVDPFTYMFF</sequence>
<evidence type="ECO:0000259" key="8">
    <source>
        <dbReference type="PROSITE" id="PS50929"/>
    </source>
</evidence>
<dbReference type="AlphaFoldDB" id="A0A1I7WQ35"/>
<keyword evidence="5 7" id="KW-1133">Transmembrane helix</keyword>
<proteinExistence type="predicted"/>
<keyword evidence="4" id="KW-0067">ATP-binding</keyword>
<dbReference type="PANTHER" id="PTHR24223:SF447">
    <property type="entry name" value="MULTIDRUG RESISTANCE-ASSOCIATED PROTEIN 5"/>
    <property type="match status" value="1"/>
</dbReference>
<dbReference type="WBParaSite" id="Hba_07201">
    <property type="protein sequence ID" value="Hba_07201"/>
    <property type="gene ID" value="Hba_07201"/>
</dbReference>
<dbReference type="InterPro" id="IPR050173">
    <property type="entry name" value="ABC_transporter_C-like"/>
</dbReference>
<keyword evidence="9" id="KW-1185">Reference proteome</keyword>
<dbReference type="InterPro" id="IPR036640">
    <property type="entry name" value="ABC1_TM_sf"/>
</dbReference>
<evidence type="ECO:0000256" key="7">
    <source>
        <dbReference type="SAM" id="Phobius"/>
    </source>
</evidence>
<dbReference type="GO" id="GO:0016887">
    <property type="term" value="F:ATP hydrolysis activity"/>
    <property type="evidence" value="ECO:0007669"/>
    <property type="project" value="InterPro"/>
</dbReference>
<dbReference type="Gene3D" id="3.40.50.300">
    <property type="entry name" value="P-loop containing nucleotide triphosphate hydrolases"/>
    <property type="match status" value="1"/>
</dbReference>
<dbReference type="InterPro" id="IPR011527">
    <property type="entry name" value="ABC1_TM_dom"/>
</dbReference>
<evidence type="ECO:0000313" key="9">
    <source>
        <dbReference type="Proteomes" id="UP000095283"/>
    </source>
</evidence>
<feature type="domain" description="ABC transmembrane type-1" evidence="8">
    <location>
        <begin position="199"/>
        <end position="347"/>
    </location>
</feature>
<dbReference type="GO" id="GO:0005524">
    <property type="term" value="F:ATP binding"/>
    <property type="evidence" value="ECO:0007669"/>
    <property type="project" value="UniProtKB-KW"/>
</dbReference>
<dbReference type="PANTHER" id="PTHR24223">
    <property type="entry name" value="ATP-BINDING CASSETTE SUB-FAMILY C"/>
    <property type="match status" value="1"/>
</dbReference>
<feature type="transmembrane region" description="Helical" evidence="7">
    <location>
        <begin position="155"/>
        <end position="177"/>
    </location>
</feature>
<dbReference type="InterPro" id="IPR027417">
    <property type="entry name" value="P-loop_NTPase"/>
</dbReference>
<feature type="transmembrane region" description="Helical" evidence="7">
    <location>
        <begin position="252"/>
        <end position="272"/>
    </location>
</feature>
<keyword evidence="1" id="KW-0813">Transport</keyword>
<dbReference type="SUPFAM" id="SSF90123">
    <property type="entry name" value="ABC transporter transmembrane region"/>
    <property type="match status" value="1"/>
</dbReference>
<evidence type="ECO:0000313" key="10">
    <source>
        <dbReference type="WBParaSite" id="Hba_07201"/>
    </source>
</evidence>
<accession>A0A1I7WQ35</accession>
<dbReference type="Gene3D" id="1.20.1560.10">
    <property type="entry name" value="ABC transporter type 1, transmembrane domain"/>
    <property type="match status" value="1"/>
</dbReference>
<dbReference type="SUPFAM" id="SSF52540">
    <property type="entry name" value="P-loop containing nucleoside triphosphate hydrolases"/>
    <property type="match status" value="1"/>
</dbReference>
<protein>
    <submittedName>
        <fullName evidence="10">ABC transmembrane type-1 domain-containing protein</fullName>
    </submittedName>
</protein>
<evidence type="ECO:0000256" key="4">
    <source>
        <dbReference type="ARBA" id="ARBA00022840"/>
    </source>
</evidence>
<evidence type="ECO:0000256" key="3">
    <source>
        <dbReference type="ARBA" id="ARBA00022741"/>
    </source>
</evidence>
<dbReference type="InterPro" id="IPR003439">
    <property type="entry name" value="ABC_transporter-like_ATP-bd"/>
</dbReference>
<dbReference type="Pfam" id="PF00664">
    <property type="entry name" value="ABC_membrane"/>
    <property type="match status" value="1"/>
</dbReference>
<organism evidence="9 10">
    <name type="scientific">Heterorhabditis bacteriophora</name>
    <name type="common">Entomopathogenic nematode worm</name>
    <dbReference type="NCBI Taxonomy" id="37862"/>
    <lineage>
        <taxon>Eukaryota</taxon>
        <taxon>Metazoa</taxon>
        <taxon>Ecdysozoa</taxon>
        <taxon>Nematoda</taxon>
        <taxon>Chromadorea</taxon>
        <taxon>Rhabditida</taxon>
        <taxon>Rhabditina</taxon>
        <taxon>Rhabditomorpha</taxon>
        <taxon>Strongyloidea</taxon>
        <taxon>Heterorhabditidae</taxon>
        <taxon>Heterorhabditis</taxon>
    </lineage>
</organism>
<keyword evidence="2 7" id="KW-0812">Transmembrane</keyword>
<feature type="transmembrane region" description="Helical" evidence="7">
    <location>
        <begin position="197"/>
        <end position="219"/>
    </location>
</feature>
<evidence type="ECO:0000256" key="5">
    <source>
        <dbReference type="ARBA" id="ARBA00022989"/>
    </source>
</evidence>